<evidence type="ECO:0000313" key="3">
    <source>
        <dbReference type="Proteomes" id="UP000324222"/>
    </source>
</evidence>
<protein>
    <submittedName>
        <fullName evidence="2">Uncharacterized protein</fullName>
    </submittedName>
</protein>
<dbReference type="EMBL" id="VSRR010053486">
    <property type="protein sequence ID" value="MPC80250.1"/>
    <property type="molecule type" value="Genomic_DNA"/>
</dbReference>
<name>A0A5B7I6U8_PORTR</name>
<feature type="region of interest" description="Disordered" evidence="1">
    <location>
        <begin position="52"/>
        <end position="72"/>
    </location>
</feature>
<accession>A0A5B7I6U8</accession>
<proteinExistence type="predicted"/>
<reference evidence="2 3" key="1">
    <citation type="submission" date="2019-05" db="EMBL/GenBank/DDBJ databases">
        <title>Another draft genome of Portunus trituberculatus and its Hox gene families provides insights of decapod evolution.</title>
        <authorList>
            <person name="Jeong J.-H."/>
            <person name="Song I."/>
            <person name="Kim S."/>
            <person name="Choi T."/>
            <person name="Kim D."/>
            <person name="Ryu S."/>
            <person name="Kim W."/>
        </authorList>
    </citation>
    <scope>NUCLEOTIDE SEQUENCE [LARGE SCALE GENOMIC DNA]</scope>
    <source>
        <tissue evidence="2">Muscle</tissue>
    </source>
</reference>
<evidence type="ECO:0000256" key="1">
    <source>
        <dbReference type="SAM" id="MobiDB-lite"/>
    </source>
</evidence>
<evidence type="ECO:0000313" key="2">
    <source>
        <dbReference type="EMBL" id="MPC80250.1"/>
    </source>
</evidence>
<organism evidence="2 3">
    <name type="scientific">Portunus trituberculatus</name>
    <name type="common">Swimming crab</name>
    <name type="synonym">Neptunus trituberculatus</name>
    <dbReference type="NCBI Taxonomy" id="210409"/>
    <lineage>
        <taxon>Eukaryota</taxon>
        <taxon>Metazoa</taxon>
        <taxon>Ecdysozoa</taxon>
        <taxon>Arthropoda</taxon>
        <taxon>Crustacea</taxon>
        <taxon>Multicrustacea</taxon>
        <taxon>Malacostraca</taxon>
        <taxon>Eumalacostraca</taxon>
        <taxon>Eucarida</taxon>
        <taxon>Decapoda</taxon>
        <taxon>Pleocyemata</taxon>
        <taxon>Brachyura</taxon>
        <taxon>Eubrachyura</taxon>
        <taxon>Portunoidea</taxon>
        <taxon>Portunidae</taxon>
        <taxon>Portuninae</taxon>
        <taxon>Portunus</taxon>
    </lineage>
</organism>
<keyword evidence="3" id="KW-1185">Reference proteome</keyword>
<sequence length="72" mass="8308">MYPFDVDMGTSVHIVHLWEEEDDSWLVPLYPERSTSLIYLKFHASQPFCIQPTTTSTSQRHVTSNRPEKGAV</sequence>
<feature type="compositionally biased region" description="Polar residues" evidence="1">
    <location>
        <begin position="52"/>
        <end position="65"/>
    </location>
</feature>
<dbReference type="Proteomes" id="UP000324222">
    <property type="component" value="Unassembled WGS sequence"/>
</dbReference>
<comment type="caution">
    <text evidence="2">The sequence shown here is derived from an EMBL/GenBank/DDBJ whole genome shotgun (WGS) entry which is preliminary data.</text>
</comment>
<dbReference type="AlphaFoldDB" id="A0A5B7I6U8"/>
<gene>
    <name evidence="2" type="ORF">E2C01_074824</name>
</gene>